<protein>
    <submittedName>
        <fullName evidence="1">Uncharacterized protein</fullName>
    </submittedName>
</protein>
<dbReference type="AlphaFoldDB" id="A0A2P2BWL3"/>
<gene>
    <name evidence="1" type="ORF">NOCA2120152</name>
</gene>
<dbReference type="PANTHER" id="PTHR43283:SF7">
    <property type="entry name" value="BETA-LACTAMASE-RELATED DOMAIN-CONTAINING PROTEIN"/>
    <property type="match status" value="1"/>
</dbReference>
<accession>A0A2P2BWL3</accession>
<reference evidence="1" key="1">
    <citation type="submission" date="2015-08" db="EMBL/GenBank/DDBJ databases">
        <authorList>
            <person name="Babu N.S."/>
            <person name="Beckwith C.J."/>
            <person name="Beseler K.G."/>
            <person name="Brison A."/>
            <person name="Carone J.V."/>
            <person name="Caskin T.P."/>
            <person name="Diamond M."/>
            <person name="Durham M.E."/>
            <person name="Foxe J.M."/>
            <person name="Go M."/>
            <person name="Henderson B.A."/>
            <person name="Jones I.B."/>
            <person name="McGettigan J.A."/>
            <person name="Micheletti S.J."/>
            <person name="Nasrallah M.E."/>
            <person name="Ortiz D."/>
            <person name="Piller C.R."/>
            <person name="Privatt S.R."/>
            <person name="Schneider S.L."/>
            <person name="Sharp S."/>
            <person name="Smith T.C."/>
            <person name="Stanton J.D."/>
            <person name="Ullery H.E."/>
            <person name="Wilson R.J."/>
            <person name="Serrano M.G."/>
            <person name="Buck G."/>
            <person name="Lee V."/>
            <person name="Wang Y."/>
            <person name="Carvalho R."/>
            <person name="Voegtly L."/>
            <person name="Shi R."/>
            <person name="Duckworth R."/>
            <person name="Johnson A."/>
            <person name="Loviza R."/>
            <person name="Walstead R."/>
            <person name="Shah Z."/>
            <person name="Kiflezghi M."/>
            <person name="Wade K."/>
            <person name="Ball S.L."/>
            <person name="Bradley K.W."/>
            <person name="Asai D.J."/>
            <person name="Bowman C.A."/>
            <person name="Russell D.A."/>
            <person name="Pope W.H."/>
            <person name="Jacobs-Sera D."/>
            <person name="Hendrix R.W."/>
            <person name="Hatfull G.F."/>
        </authorList>
    </citation>
    <scope>NUCLEOTIDE SEQUENCE</scope>
</reference>
<dbReference type="PANTHER" id="PTHR43283">
    <property type="entry name" value="BETA-LACTAMASE-RELATED"/>
    <property type="match status" value="1"/>
</dbReference>
<sequence>MLDYARTVLFDPLGVDTEPAARPLAVPANLPAYLTADFAWPVDRQGIEMGWGLLKLRPGDMVALGQMILDGGTWDGDQVVPRAWVEEATSAQVDVDDTTSYGYLWWRIDVAGRDAVAALGYGGQTVVVVPDLDLVAVTVTELSEDDLTSSISSHNMITVIESAIAAGYDQP</sequence>
<dbReference type="InterPro" id="IPR012338">
    <property type="entry name" value="Beta-lactam/transpept-like"/>
</dbReference>
<evidence type="ECO:0000313" key="1">
    <source>
        <dbReference type="EMBL" id="CUR54119.1"/>
    </source>
</evidence>
<organism evidence="1">
    <name type="scientific">metagenome</name>
    <dbReference type="NCBI Taxonomy" id="256318"/>
    <lineage>
        <taxon>unclassified sequences</taxon>
        <taxon>metagenomes</taxon>
    </lineage>
</organism>
<dbReference type="InterPro" id="IPR050789">
    <property type="entry name" value="Diverse_Enzym_Activities"/>
</dbReference>
<dbReference type="EMBL" id="CZKA01000004">
    <property type="protein sequence ID" value="CUR54119.1"/>
    <property type="molecule type" value="Genomic_DNA"/>
</dbReference>
<proteinExistence type="predicted"/>
<name>A0A2P2BWL3_9ZZZZ</name>
<dbReference type="Gene3D" id="3.40.710.10">
    <property type="entry name" value="DD-peptidase/beta-lactamase superfamily"/>
    <property type="match status" value="1"/>
</dbReference>
<dbReference type="SUPFAM" id="SSF56601">
    <property type="entry name" value="beta-lactamase/transpeptidase-like"/>
    <property type="match status" value="1"/>
</dbReference>